<dbReference type="CDD" id="cd17536">
    <property type="entry name" value="REC_YesN-like"/>
    <property type="match status" value="1"/>
</dbReference>
<feature type="modified residue" description="4-aspartylphosphate" evidence="4">
    <location>
        <position position="54"/>
    </location>
</feature>
<dbReference type="PROSITE" id="PS01124">
    <property type="entry name" value="HTH_ARAC_FAMILY_2"/>
    <property type="match status" value="1"/>
</dbReference>
<evidence type="ECO:0000313" key="7">
    <source>
        <dbReference type="EMBL" id="MEQ4481336.1"/>
    </source>
</evidence>
<dbReference type="InterPro" id="IPR011006">
    <property type="entry name" value="CheY-like_superfamily"/>
</dbReference>
<dbReference type="InterPro" id="IPR001789">
    <property type="entry name" value="Sig_transdc_resp-reg_receiver"/>
</dbReference>
<dbReference type="Pfam" id="PF12833">
    <property type="entry name" value="HTH_18"/>
    <property type="match status" value="1"/>
</dbReference>
<keyword evidence="4" id="KW-0597">Phosphoprotein</keyword>
<reference evidence="7 8" key="1">
    <citation type="journal article" date="2023" name="Genome Announc.">
        <title>Pan-Genome Analyses of the Genus Cohnella and Proposal of the Novel Species Cohnella silvisoli sp. nov., Isolated from Forest Soil.</title>
        <authorList>
            <person name="Wang C."/>
            <person name="Mao L."/>
            <person name="Bao G."/>
            <person name="Zhu H."/>
        </authorList>
    </citation>
    <scope>NUCLEOTIDE SEQUENCE [LARGE SCALE GENOMIC DNA]</scope>
    <source>
        <strain evidence="7 8">NL03-T5-1</strain>
    </source>
</reference>
<name>A0ABV1KMT8_9BACL</name>
<evidence type="ECO:0000256" key="1">
    <source>
        <dbReference type="ARBA" id="ARBA00023015"/>
    </source>
</evidence>
<sequence length="515" mass="59374">MKVMIVEDEILVRLGLRKAIPWSSLGMELVCEAMDGDEAYEMFKQHNPDIVLVDIELPKMDGLKFIRYAKTHHSGARFIVLTCQQDMKYTREAIQLQVSDFLLKSTLDMTELCGILQNISFDIVRERGEAEKALSMNASLDLPVKVFMQKWLSGAMTDSAQIQQQLAEMKLAGKIERLQAWVLQIDIHSPFAILSSQIERLARNRFGSSLIGNVEDAQHRRWHFILSDSFRASDLKQWLRKVKEHTGIQVSLAMSVSFTHPHEWPSHDRKVVELLQLQYFDDEPGIYDESHFLNEAMSDTVQKLKKEIYDCIESLQFAAAKHKLTDLQAELKRPPHLHPNVVKNMLTEFLFRTWSACEELASGKQVANHQLVDQMYMTRKLEHTVALLVQDMDRTEGYLSLTNSVEDKSRVIVLIKQYIKTHLQQEISLQEIADTFHINSSYLSRLFREVSNVSFTEFVLHEKTELAIVMMKSGKSLTEISEHLGYLNLSSFTRMFKKVRGVSPSHYSDKPEVIK</sequence>
<dbReference type="Proteomes" id="UP001493487">
    <property type="component" value="Unassembled WGS sequence"/>
</dbReference>
<feature type="domain" description="Response regulatory" evidence="6">
    <location>
        <begin position="2"/>
        <end position="119"/>
    </location>
</feature>
<evidence type="ECO:0000259" key="5">
    <source>
        <dbReference type="PROSITE" id="PS01124"/>
    </source>
</evidence>
<accession>A0ABV1KMT8</accession>
<dbReference type="SMART" id="SM00448">
    <property type="entry name" value="REC"/>
    <property type="match status" value="1"/>
</dbReference>
<evidence type="ECO:0000259" key="6">
    <source>
        <dbReference type="PROSITE" id="PS50110"/>
    </source>
</evidence>
<dbReference type="EMBL" id="JASKHM010000001">
    <property type="protein sequence ID" value="MEQ4481336.1"/>
    <property type="molecule type" value="Genomic_DNA"/>
</dbReference>
<evidence type="ECO:0000313" key="8">
    <source>
        <dbReference type="Proteomes" id="UP001493487"/>
    </source>
</evidence>
<proteinExistence type="predicted"/>
<dbReference type="SMART" id="SM00342">
    <property type="entry name" value="HTH_ARAC"/>
    <property type="match status" value="1"/>
</dbReference>
<keyword evidence="2" id="KW-0238">DNA-binding</keyword>
<dbReference type="PANTHER" id="PTHR43280:SF2">
    <property type="entry name" value="HTH-TYPE TRANSCRIPTIONAL REGULATOR EXSA"/>
    <property type="match status" value="1"/>
</dbReference>
<dbReference type="Gene3D" id="3.40.50.2300">
    <property type="match status" value="1"/>
</dbReference>
<dbReference type="SUPFAM" id="SSF52172">
    <property type="entry name" value="CheY-like"/>
    <property type="match status" value="1"/>
</dbReference>
<comment type="caution">
    <text evidence="7">The sequence shown here is derived from an EMBL/GenBank/DDBJ whole genome shotgun (WGS) entry which is preliminary data.</text>
</comment>
<dbReference type="InterPro" id="IPR009057">
    <property type="entry name" value="Homeodomain-like_sf"/>
</dbReference>
<gene>
    <name evidence="7" type="ORF">QJS35_02880</name>
</gene>
<dbReference type="PRINTS" id="PR00032">
    <property type="entry name" value="HTHARAC"/>
</dbReference>
<dbReference type="Pfam" id="PF00072">
    <property type="entry name" value="Response_reg"/>
    <property type="match status" value="1"/>
</dbReference>
<keyword evidence="8" id="KW-1185">Reference proteome</keyword>
<dbReference type="SUPFAM" id="SSF46689">
    <property type="entry name" value="Homeodomain-like"/>
    <property type="match status" value="2"/>
</dbReference>
<protein>
    <submittedName>
        <fullName evidence="7">Response regulator</fullName>
    </submittedName>
</protein>
<feature type="domain" description="HTH araC/xylS-type" evidence="5">
    <location>
        <begin position="413"/>
        <end position="510"/>
    </location>
</feature>
<evidence type="ECO:0000256" key="3">
    <source>
        <dbReference type="ARBA" id="ARBA00023163"/>
    </source>
</evidence>
<dbReference type="InterPro" id="IPR020449">
    <property type="entry name" value="Tscrpt_reg_AraC-type_HTH"/>
</dbReference>
<dbReference type="RefSeq" id="WP_232182157.1">
    <property type="nucleotide sequence ID" value="NZ_JAIOAP010000001.1"/>
</dbReference>
<keyword evidence="1" id="KW-0805">Transcription regulation</keyword>
<keyword evidence="3" id="KW-0804">Transcription</keyword>
<dbReference type="PROSITE" id="PS50110">
    <property type="entry name" value="RESPONSE_REGULATORY"/>
    <property type="match status" value="1"/>
</dbReference>
<organism evidence="7 8">
    <name type="scientific">Cohnella silvisoli</name>
    <dbReference type="NCBI Taxonomy" id="2873699"/>
    <lineage>
        <taxon>Bacteria</taxon>
        <taxon>Bacillati</taxon>
        <taxon>Bacillota</taxon>
        <taxon>Bacilli</taxon>
        <taxon>Bacillales</taxon>
        <taxon>Paenibacillaceae</taxon>
        <taxon>Cohnella</taxon>
    </lineage>
</organism>
<evidence type="ECO:0000256" key="4">
    <source>
        <dbReference type="PROSITE-ProRule" id="PRU00169"/>
    </source>
</evidence>
<dbReference type="InterPro" id="IPR018060">
    <property type="entry name" value="HTH_AraC"/>
</dbReference>
<evidence type="ECO:0000256" key="2">
    <source>
        <dbReference type="ARBA" id="ARBA00023125"/>
    </source>
</evidence>
<dbReference type="PANTHER" id="PTHR43280">
    <property type="entry name" value="ARAC-FAMILY TRANSCRIPTIONAL REGULATOR"/>
    <property type="match status" value="1"/>
</dbReference>
<dbReference type="Gene3D" id="1.10.10.60">
    <property type="entry name" value="Homeodomain-like"/>
    <property type="match status" value="2"/>
</dbReference>